<dbReference type="Proteomes" id="UP000319257">
    <property type="component" value="Unassembled WGS sequence"/>
</dbReference>
<organism evidence="10 11">
    <name type="scientific">Thyridium curvatum</name>
    <dbReference type="NCBI Taxonomy" id="1093900"/>
    <lineage>
        <taxon>Eukaryota</taxon>
        <taxon>Fungi</taxon>
        <taxon>Dikarya</taxon>
        <taxon>Ascomycota</taxon>
        <taxon>Pezizomycotina</taxon>
        <taxon>Sordariomycetes</taxon>
        <taxon>Sordariomycetidae</taxon>
        <taxon>Thyridiales</taxon>
        <taxon>Thyridiaceae</taxon>
        <taxon>Thyridium</taxon>
    </lineage>
</organism>
<dbReference type="OrthoDB" id="445566at2759"/>
<protein>
    <recommendedName>
        <fullName evidence="8">Dolichyl-diphosphooligosaccharide--protein glycosyltransferase subunit OST2</fullName>
        <shortName evidence="8">Oligosaccharyl transferase subunit OST2</shortName>
    </recommendedName>
</protein>
<comment type="subcellular location">
    <subcellularLocation>
        <location evidence="1 8">Endoplasmic reticulum membrane</location>
        <topology evidence="1 8">Multi-pass membrane protein</topology>
    </subcellularLocation>
</comment>
<comment type="pathway">
    <text evidence="2 8">Protein modification; protein glycosylation.</text>
</comment>
<feature type="compositionally biased region" description="Low complexity" evidence="9">
    <location>
        <begin position="11"/>
        <end position="26"/>
    </location>
</feature>
<accession>A0A507BF34</accession>
<evidence type="ECO:0000313" key="11">
    <source>
        <dbReference type="Proteomes" id="UP000319257"/>
    </source>
</evidence>
<dbReference type="InParanoid" id="A0A507BF34"/>
<evidence type="ECO:0000313" key="10">
    <source>
        <dbReference type="EMBL" id="TPX15388.1"/>
    </source>
</evidence>
<dbReference type="UniPathway" id="UPA00378"/>
<comment type="similarity">
    <text evidence="3 8">Belongs to the DAD/OST2 family.</text>
</comment>
<evidence type="ECO:0000256" key="9">
    <source>
        <dbReference type="SAM" id="MobiDB-lite"/>
    </source>
</evidence>
<dbReference type="Pfam" id="PF02109">
    <property type="entry name" value="DAD"/>
    <property type="match status" value="1"/>
</dbReference>
<evidence type="ECO:0000256" key="8">
    <source>
        <dbReference type="RuleBase" id="RU361136"/>
    </source>
</evidence>
<sequence>MAPKRNARDITPAASGAASSAAATSSPVAPVAKASKTSPATAAASSAQSWDKVVVNLVNYYQEQTPQRTKLIDAFMAFLVAVGGLQFVYCVLAGNYPFNAFLSGFSATVGQFVLTASLRIQTTEANKSDFPSVSPERAFADFVVCSLILHFFCVNFIN</sequence>
<gene>
    <name evidence="10" type="ORF">E0L32_004368</name>
</gene>
<feature type="region of interest" description="Disordered" evidence="9">
    <location>
        <begin position="1"/>
        <end position="26"/>
    </location>
</feature>
<evidence type="ECO:0000256" key="3">
    <source>
        <dbReference type="ARBA" id="ARBA00009386"/>
    </source>
</evidence>
<comment type="subunit">
    <text evidence="8">Component of the oligosaccharyltransferase (OST) complex.</text>
</comment>
<dbReference type="FunCoup" id="A0A507BF34">
    <property type="interactions" value="676"/>
</dbReference>
<dbReference type="EMBL" id="SKBQ01000021">
    <property type="protein sequence ID" value="TPX15388.1"/>
    <property type="molecule type" value="Genomic_DNA"/>
</dbReference>
<keyword evidence="11" id="KW-1185">Reference proteome</keyword>
<evidence type="ECO:0000256" key="5">
    <source>
        <dbReference type="ARBA" id="ARBA00022824"/>
    </source>
</evidence>
<proteinExistence type="inferred from homology"/>
<comment type="caution">
    <text evidence="8">Lacks conserved residue(s) required for the propagation of feature annotation.</text>
</comment>
<dbReference type="InterPro" id="IPR003038">
    <property type="entry name" value="DAD/Ost2"/>
</dbReference>
<dbReference type="PIRSF" id="PIRSF005588">
    <property type="entry name" value="DAD"/>
    <property type="match status" value="1"/>
</dbReference>
<feature type="transmembrane region" description="Helical" evidence="8">
    <location>
        <begin position="138"/>
        <end position="157"/>
    </location>
</feature>
<evidence type="ECO:0000256" key="4">
    <source>
        <dbReference type="ARBA" id="ARBA00022692"/>
    </source>
</evidence>
<evidence type="ECO:0000256" key="1">
    <source>
        <dbReference type="ARBA" id="ARBA00004477"/>
    </source>
</evidence>
<evidence type="ECO:0000256" key="6">
    <source>
        <dbReference type="ARBA" id="ARBA00022989"/>
    </source>
</evidence>
<dbReference type="RefSeq" id="XP_030997099.1">
    <property type="nucleotide sequence ID" value="XM_031138771.1"/>
</dbReference>
<dbReference type="PANTHER" id="PTHR10705:SF0">
    <property type="entry name" value="DOLICHYL-DIPHOSPHOOLIGOSACCHARIDE--PROTEIN GLYCOSYLTRANSFERASE SUBUNIT DAD1"/>
    <property type="match status" value="1"/>
</dbReference>
<dbReference type="GeneID" id="41971815"/>
<dbReference type="GO" id="GO:0008250">
    <property type="term" value="C:oligosaccharyltransferase complex"/>
    <property type="evidence" value="ECO:0007669"/>
    <property type="project" value="InterPro"/>
</dbReference>
<keyword evidence="6 8" id="KW-1133">Transmembrane helix</keyword>
<keyword evidence="7 8" id="KW-0472">Membrane</keyword>
<feature type="transmembrane region" description="Helical" evidence="8">
    <location>
        <begin position="74"/>
        <end position="94"/>
    </location>
</feature>
<comment type="function">
    <text evidence="8">Subunit of the oligosaccharyl transferase (OST) complex that catalyzes the initial transfer of a defined glycan (Glc(3)Man(9)GlcNAc(2) in eukaryotes) from the lipid carrier dolichol-pyrophosphate to an asparagine residue within an Asn-X-Ser/Thr consensus motif in nascent polypeptide chains, the first step in protein N-glycosylation. N-glycosylation occurs cotranslationally and the complex associates with the Sec61 complex at the channel-forming translocon complex that mediates protein translocation across the endoplasmic reticulum (ER). All subunits are required for a maximal enzyme activity.</text>
</comment>
<evidence type="ECO:0000256" key="7">
    <source>
        <dbReference type="ARBA" id="ARBA00023136"/>
    </source>
</evidence>
<comment type="caution">
    <text evidence="10">The sequence shown here is derived from an EMBL/GenBank/DDBJ whole genome shotgun (WGS) entry which is preliminary data.</text>
</comment>
<dbReference type="PANTHER" id="PTHR10705">
    <property type="entry name" value="DOLICHYL-DIPHOSPHOOLIGOSACCHARIDE--PROTEIN GLYCOSYLTRANSFERASE SUBUNIT DAD1"/>
    <property type="match status" value="1"/>
</dbReference>
<name>A0A507BF34_9PEZI</name>
<reference evidence="10 11" key="1">
    <citation type="submission" date="2019-06" db="EMBL/GenBank/DDBJ databases">
        <title>Draft genome sequence of the filamentous fungus Phialemoniopsis curvata isolated from diesel fuel.</title>
        <authorList>
            <person name="Varaljay V.A."/>
            <person name="Lyon W.J."/>
            <person name="Crouch A.L."/>
            <person name="Drake C.E."/>
            <person name="Hollomon J.M."/>
            <person name="Nadeau L.J."/>
            <person name="Nunn H.S."/>
            <person name="Stevenson B.S."/>
            <person name="Bojanowski C.L."/>
            <person name="Crookes-Goodson W.J."/>
        </authorList>
    </citation>
    <scope>NUCLEOTIDE SEQUENCE [LARGE SCALE GENOMIC DNA]</scope>
    <source>
        <strain evidence="10 11">D216</strain>
    </source>
</reference>
<dbReference type="STRING" id="1093900.A0A507BF34"/>
<dbReference type="GO" id="GO:0006487">
    <property type="term" value="P:protein N-linked glycosylation"/>
    <property type="evidence" value="ECO:0007669"/>
    <property type="project" value="TreeGrafter"/>
</dbReference>
<keyword evidence="4 8" id="KW-0812">Transmembrane</keyword>
<evidence type="ECO:0000256" key="2">
    <source>
        <dbReference type="ARBA" id="ARBA00004922"/>
    </source>
</evidence>
<keyword evidence="5 8" id="KW-0256">Endoplasmic reticulum</keyword>
<dbReference type="AlphaFoldDB" id="A0A507BF34"/>